<comment type="caution">
    <text evidence="3">The sequence shown here is derived from an EMBL/GenBank/DDBJ whole genome shotgun (WGS) entry which is preliminary data.</text>
</comment>
<dbReference type="SUPFAM" id="SSF53098">
    <property type="entry name" value="Ribonuclease H-like"/>
    <property type="match status" value="1"/>
</dbReference>
<feature type="non-terminal residue" evidence="3">
    <location>
        <position position="1"/>
    </location>
</feature>
<dbReference type="PROSITE" id="PS50994">
    <property type="entry name" value="INTEGRASE"/>
    <property type="match status" value="1"/>
</dbReference>
<dbReference type="InterPro" id="IPR012337">
    <property type="entry name" value="RNaseH-like_sf"/>
</dbReference>
<dbReference type="GO" id="GO:0003676">
    <property type="term" value="F:nucleic acid binding"/>
    <property type="evidence" value="ECO:0007669"/>
    <property type="project" value="InterPro"/>
</dbReference>
<dbReference type="InterPro" id="IPR052160">
    <property type="entry name" value="Gypsy_RT_Integrase-like"/>
</dbReference>
<evidence type="ECO:0000313" key="4">
    <source>
        <dbReference type="Proteomes" id="UP000257109"/>
    </source>
</evidence>
<dbReference type="InterPro" id="IPR001584">
    <property type="entry name" value="Integrase_cat-core"/>
</dbReference>
<name>A0A371H0P5_MUCPR</name>
<dbReference type="Proteomes" id="UP000257109">
    <property type="component" value="Unassembled WGS sequence"/>
</dbReference>
<dbReference type="Gene3D" id="3.30.420.10">
    <property type="entry name" value="Ribonuclease H-like superfamily/Ribonuclease H"/>
    <property type="match status" value="1"/>
</dbReference>
<evidence type="ECO:0000256" key="1">
    <source>
        <dbReference type="SAM" id="MobiDB-lite"/>
    </source>
</evidence>
<evidence type="ECO:0000259" key="2">
    <source>
        <dbReference type="PROSITE" id="PS50994"/>
    </source>
</evidence>
<feature type="domain" description="Integrase catalytic" evidence="2">
    <location>
        <begin position="66"/>
        <end position="256"/>
    </location>
</feature>
<proteinExistence type="predicted"/>
<dbReference type="OrthoDB" id="543541at2759"/>
<sequence>MTHAKPCYIDNCNFLMASTYPQGASKAYKDKLGSKAKYYIWDDPYLWRMCNDQVIRKCIMEPEIYSRSKPLWIQLNQLESLRLWAILAHHILGHARIRLNLRTVPESWNGYKRNAPIAYAILWVEAKATKSNDVKTVVEFLKFGVPKALISDQGSHFYNRAMATLLEKYGVVHRIAAAYHHQSNSQVEVFNKEIKNYLLEDALWMDRTAYRTPLGMSPYRIVFDKACHLPSTKLTRQSRSATWPMTKPAKSGNYNYRS</sequence>
<protein>
    <submittedName>
        <fullName evidence="3">Gag-Pol polyprotein</fullName>
    </submittedName>
</protein>
<feature type="region of interest" description="Disordered" evidence="1">
    <location>
        <begin position="238"/>
        <end position="258"/>
    </location>
</feature>
<dbReference type="InterPro" id="IPR036397">
    <property type="entry name" value="RNaseH_sf"/>
</dbReference>
<dbReference type="PANTHER" id="PTHR47266">
    <property type="entry name" value="ENDONUCLEASE-RELATED"/>
    <property type="match status" value="1"/>
</dbReference>
<evidence type="ECO:0000313" key="3">
    <source>
        <dbReference type="EMBL" id="RDX96339.1"/>
    </source>
</evidence>
<gene>
    <name evidence="3" type="primary">gag-pol</name>
    <name evidence="3" type="ORF">CR513_21011</name>
</gene>
<organism evidence="3 4">
    <name type="scientific">Mucuna pruriens</name>
    <name type="common">Velvet bean</name>
    <name type="synonym">Dolichos pruriens</name>
    <dbReference type="NCBI Taxonomy" id="157652"/>
    <lineage>
        <taxon>Eukaryota</taxon>
        <taxon>Viridiplantae</taxon>
        <taxon>Streptophyta</taxon>
        <taxon>Embryophyta</taxon>
        <taxon>Tracheophyta</taxon>
        <taxon>Spermatophyta</taxon>
        <taxon>Magnoliopsida</taxon>
        <taxon>eudicotyledons</taxon>
        <taxon>Gunneridae</taxon>
        <taxon>Pentapetalae</taxon>
        <taxon>rosids</taxon>
        <taxon>fabids</taxon>
        <taxon>Fabales</taxon>
        <taxon>Fabaceae</taxon>
        <taxon>Papilionoideae</taxon>
        <taxon>50 kb inversion clade</taxon>
        <taxon>NPAAA clade</taxon>
        <taxon>indigoferoid/millettioid clade</taxon>
        <taxon>Phaseoleae</taxon>
        <taxon>Mucuna</taxon>
    </lineage>
</organism>
<dbReference type="EMBL" id="QJKJ01003907">
    <property type="protein sequence ID" value="RDX96339.1"/>
    <property type="molecule type" value="Genomic_DNA"/>
</dbReference>
<keyword evidence="4" id="KW-1185">Reference proteome</keyword>
<dbReference type="AlphaFoldDB" id="A0A371H0P5"/>
<accession>A0A371H0P5</accession>
<dbReference type="GO" id="GO:0015074">
    <property type="term" value="P:DNA integration"/>
    <property type="evidence" value="ECO:0007669"/>
    <property type="project" value="InterPro"/>
</dbReference>
<reference evidence="3" key="1">
    <citation type="submission" date="2018-05" db="EMBL/GenBank/DDBJ databases">
        <title>Draft genome of Mucuna pruriens seed.</title>
        <authorList>
            <person name="Nnadi N.E."/>
            <person name="Vos R."/>
            <person name="Hasami M.H."/>
            <person name="Devisetty U.K."/>
            <person name="Aguiy J.C."/>
        </authorList>
    </citation>
    <scope>NUCLEOTIDE SEQUENCE [LARGE SCALE GENOMIC DNA]</scope>
    <source>
        <strain evidence="3">JCA_2017</strain>
    </source>
</reference>